<feature type="chain" id="PRO_5014855915" description="DUF2314 domain-containing protein" evidence="2">
    <location>
        <begin position="51"/>
        <end position="183"/>
    </location>
</feature>
<evidence type="ECO:0000256" key="1">
    <source>
        <dbReference type="SAM" id="MobiDB-lite"/>
    </source>
</evidence>
<evidence type="ECO:0000313" key="5">
    <source>
        <dbReference type="Proteomes" id="UP000229081"/>
    </source>
</evidence>
<dbReference type="OrthoDB" id="121776at2"/>
<reference evidence="4 5" key="1">
    <citation type="submission" date="2017-11" db="EMBL/GenBank/DDBJ databases">
        <title>Complete genome sequence of Sphingomonas sp. Strain Cra20, a psychrotolerant potential plant growth promoting rhizobacteria.</title>
        <authorList>
            <person name="Luo Y."/>
        </authorList>
    </citation>
    <scope>NUCLEOTIDE SEQUENCE [LARGE SCALE GENOMIC DNA]</scope>
    <source>
        <strain evidence="4 5">Cra20</strain>
    </source>
</reference>
<gene>
    <name evidence="4" type="ORF">CVN68_18060</name>
</gene>
<keyword evidence="5" id="KW-1185">Reference proteome</keyword>
<name>A0A2K8MKV0_9SPHN</name>
<dbReference type="Pfam" id="PF10077">
    <property type="entry name" value="DUF2314"/>
    <property type="match status" value="1"/>
</dbReference>
<dbReference type="InterPro" id="IPR018756">
    <property type="entry name" value="DUF2314"/>
</dbReference>
<organism evidence="4 5">
    <name type="scientific">Sphingomonas psychrotolerans</name>
    <dbReference type="NCBI Taxonomy" id="1327635"/>
    <lineage>
        <taxon>Bacteria</taxon>
        <taxon>Pseudomonadati</taxon>
        <taxon>Pseudomonadota</taxon>
        <taxon>Alphaproteobacteria</taxon>
        <taxon>Sphingomonadales</taxon>
        <taxon>Sphingomonadaceae</taxon>
        <taxon>Sphingomonas</taxon>
    </lineage>
</organism>
<evidence type="ECO:0000259" key="3">
    <source>
        <dbReference type="Pfam" id="PF10077"/>
    </source>
</evidence>
<dbReference type="Proteomes" id="UP000229081">
    <property type="component" value="Chromosome"/>
</dbReference>
<sequence>MRRAGDGISGANRERPRPGRPAAPKRRPTTRLCRVAIALSLLAPSASARAQDATIAVPAGDPEMAAAMKKARAGLPVFFGHATAPGPDEGGFMIKYDLLPGAPSEFIWAEVISHKGDVTIARLLNPPHSPGFTQGQQVSVRDNQVVDWAWWHAGTLIGGATMRVLIARMPAAEARAMLDRFGW</sequence>
<dbReference type="KEGG" id="sphc:CVN68_18060"/>
<protein>
    <recommendedName>
        <fullName evidence="3">DUF2314 domain-containing protein</fullName>
    </recommendedName>
</protein>
<feature type="region of interest" description="Disordered" evidence="1">
    <location>
        <begin position="1"/>
        <end position="29"/>
    </location>
</feature>
<feature type="signal peptide" evidence="2">
    <location>
        <begin position="1"/>
        <end position="50"/>
    </location>
</feature>
<dbReference type="EMBL" id="CP024923">
    <property type="protein sequence ID" value="ATY33634.1"/>
    <property type="molecule type" value="Genomic_DNA"/>
</dbReference>
<proteinExistence type="predicted"/>
<dbReference type="AlphaFoldDB" id="A0A2K8MKV0"/>
<evidence type="ECO:0000256" key="2">
    <source>
        <dbReference type="SAM" id="SignalP"/>
    </source>
</evidence>
<feature type="domain" description="DUF2314" evidence="3">
    <location>
        <begin position="61"/>
        <end position="176"/>
    </location>
</feature>
<evidence type="ECO:0000313" key="4">
    <source>
        <dbReference type="EMBL" id="ATY33634.1"/>
    </source>
</evidence>
<keyword evidence="2" id="KW-0732">Signal</keyword>
<accession>A0A2K8MKV0</accession>